<dbReference type="EMBL" id="QEYD01000015">
    <property type="protein sequence ID" value="PWE26857.1"/>
    <property type="molecule type" value="Genomic_DNA"/>
</dbReference>
<keyword evidence="11" id="KW-1185">Reference proteome</keyword>
<evidence type="ECO:0000256" key="4">
    <source>
        <dbReference type="ARBA" id="ARBA00022448"/>
    </source>
</evidence>
<evidence type="ECO:0000256" key="7">
    <source>
        <dbReference type="ARBA" id="ARBA00023136"/>
    </source>
</evidence>
<feature type="domain" description="Major facilitator superfamily (MFS) profile" evidence="9">
    <location>
        <begin position="6"/>
        <end position="400"/>
    </location>
</feature>
<evidence type="ECO:0000256" key="6">
    <source>
        <dbReference type="ARBA" id="ARBA00022989"/>
    </source>
</evidence>
<feature type="transmembrane region" description="Helical" evidence="8">
    <location>
        <begin position="135"/>
        <end position="157"/>
    </location>
</feature>
<keyword evidence="4" id="KW-0813">Transport</keyword>
<protein>
    <submittedName>
        <fullName evidence="10">Tetracycline resistance MFS efflux pump</fullName>
    </submittedName>
</protein>
<organism evidence="10 11">
    <name type="scientific">Pararhodobacter marinus</name>
    <dbReference type="NCBI Taxonomy" id="2184063"/>
    <lineage>
        <taxon>Bacteria</taxon>
        <taxon>Pseudomonadati</taxon>
        <taxon>Pseudomonadota</taxon>
        <taxon>Alphaproteobacteria</taxon>
        <taxon>Rhodobacterales</taxon>
        <taxon>Paracoccaceae</taxon>
        <taxon>Pararhodobacter</taxon>
    </lineage>
</organism>
<feature type="transmembrane region" description="Helical" evidence="8">
    <location>
        <begin position="282"/>
        <end position="300"/>
    </location>
</feature>
<dbReference type="GO" id="GO:0016020">
    <property type="term" value="C:membrane"/>
    <property type="evidence" value="ECO:0007669"/>
    <property type="project" value="UniProtKB-SubCell"/>
</dbReference>
<feature type="transmembrane region" description="Helical" evidence="8">
    <location>
        <begin position="77"/>
        <end position="100"/>
    </location>
</feature>
<dbReference type="PROSITE" id="PS50850">
    <property type="entry name" value="MFS"/>
    <property type="match status" value="1"/>
</dbReference>
<comment type="subcellular location">
    <subcellularLocation>
        <location evidence="2">Membrane</location>
        <topology evidence="2">Multi-pass membrane protein</topology>
    </subcellularLocation>
</comment>
<keyword evidence="7 8" id="KW-0472">Membrane</keyword>
<accession>A0A2U2C4R6</accession>
<comment type="function">
    <text evidence="1">Resistance to tetracycline by an active tetracycline efflux. This is an energy-dependent process that decreases the accumulation of the antibiotic in whole cells. This protein functions as a metal-tetracycline/H(+) antiporter.</text>
</comment>
<comment type="caution">
    <text evidence="10">The sequence shown here is derived from an EMBL/GenBank/DDBJ whole genome shotgun (WGS) entry which is preliminary data.</text>
</comment>
<dbReference type="Proteomes" id="UP000244940">
    <property type="component" value="Unassembled WGS sequence"/>
</dbReference>
<gene>
    <name evidence="10" type="ORF">C4N9_19905</name>
</gene>
<dbReference type="InterPro" id="IPR036259">
    <property type="entry name" value="MFS_trans_sf"/>
</dbReference>
<feature type="transmembrane region" description="Helical" evidence="8">
    <location>
        <begin position="219"/>
        <end position="239"/>
    </location>
</feature>
<feature type="transmembrane region" description="Helical" evidence="8">
    <location>
        <begin position="374"/>
        <end position="393"/>
    </location>
</feature>
<evidence type="ECO:0000256" key="8">
    <source>
        <dbReference type="SAM" id="Phobius"/>
    </source>
</evidence>
<dbReference type="GO" id="GO:0022857">
    <property type="term" value="F:transmembrane transporter activity"/>
    <property type="evidence" value="ECO:0007669"/>
    <property type="project" value="InterPro"/>
</dbReference>
<evidence type="ECO:0000256" key="3">
    <source>
        <dbReference type="ARBA" id="ARBA00007520"/>
    </source>
</evidence>
<evidence type="ECO:0000259" key="9">
    <source>
        <dbReference type="PROSITE" id="PS50850"/>
    </source>
</evidence>
<dbReference type="InterPro" id="IPR020846">
    <property type="entry name" value="MFS_dom"/>
</dbReference>
<feature type="transmembrane region" description="Helical" evidence="8">
    <location>
        <begin position="44"/>
        <end position="65"/>
    </location>
</feature>
<dbReference type="AlphaFoldDB" id="A0A2U2C4R6"/>
<proteinExistence type="inferred from homology"/>
<dbReference type="InterPro" id="IPR001958">
    <property type="entry name" value="Tet-R_TetA/multi-R_MdtG-like"/>
</dbReference>
<dbReference type="PRINTS" id="PR01035">
    <property type="entry name" value="TCRTETA"/>
</dbReference>
<dbReference type="PROSITE" id="PS00216">
    <property type="entry name" value="SUGAR_TRANSPORT_1"/>
    <property type="match status" value="1"/>
</dbReference>
<dbReference type="CDD" id="cd17388">
    <property type="entry name" value="MFS_TetA"/>
    <property type="match status" value="1"/>
</dbReference>
<feature type="transmembrane region" description="Helical" evidence="8">
    <location>
        <begin position="163"/>
        <end position="183"/>
    </location>
</feature>
<dbReference type="SUPFAM" id="SSF103473">
    <property type="entry name" value="MFS general substrate transporter"/>
    <property type="match status" value="1"/>
</dbReference>
<dbReference type="Pfam" id="PF07690">
    <property type="entry name" value="MFS_1"/>
    <property type="match status" value="1"/>
</dbReference>
<evidence type="ECO:0000256" key="5">
    <source>
        <dbReference type="ARBA" id="ARBA00022692"/>
    </source>
</evidence>
<name>A0A2U2C4R6_9RHOB</name>
<dbReference type="InterPro" id="IPR005829">
    <property type="entry name" value="Sugar_transporter_CS"/>
</dbReference>
<evidence type="ECO:0000313" key="10">
    <source>
        <dbReference type="EMBL" id="PWE26857.1"/>
    </source>
</evidence>
<evidence type="ECO:0000256" key="2">
    <source>
        <dbReference type="ARBA" id="ARBA00004141"/>
    </source>
</evidence>
<dbReference type="OrthoDB" id="9764259at2"/>
<feature type="transmembrane region" description="Helical" evidence="8">
    <location>
        <begin position="251"/>
        <end position="270"/>
    </location>
</feature>
<feature type="transmembrane region" description="Helical" evidence="8">
    <location>
        <begin position="106"/>
        <end position="123"/>
    </location>
</feature>
<dbReference type="Gene3D" id="1.20.1250.20">
    <property type="entry name" value="MFS general substrate transporter like domains"/>
    <property type="match status" value="1"/>
</dbReference>
<dbReference type="PANTHER" id="PTHR23504">
    <property type="entry name" value="MAJOR FACILITATOR SUPERFAMILY DOMAIN-CONTAINING PROTEIN 10"/>
    <property type="match status" value="1"/>
</dbReference>
<comment type="similarity">
    <text evidence="3">Belongs to the major facilitator superfamily. TCR/Tet family.</text>
</comment>
<sequence>MRPALPVVFILITLTLDAIGFGLIMPVMPDLLREVTGEDLAHAALWGGMMTGGFAVMQFLFGPVLGNLSDRFGRKPVLLISLSMLAADYLVLALAGTIWLLFFARLFNGMTSATYSTATAFIADISTPQQKAQRFGLVGAAYGMGFVLGPAIGGMLAEYGTRAPFLAAAAVTLVNLGFGALVMRESLRPEHRRPFDWRRANPFGTFRALGKLPGLGRDLAIYTAFEFAFIVYPVVWAYFVTARFGWSPGMTGLSLAYYGACAVLVQGALIRPAIARLGRTRTMTLGMVAGAVSFSGLVVIDSGALTLALIPVSAMTGLVMPALRAEMSDRAEASQQGELQGALSSLHAVGMIAGPVIYTQVFARFAGDGAILDLPGMVFVIPAMLNLAALWLLHRRPARA</sequence>
<dbReference type="GeneID" id="94367161"/>
<dbReference type="InterPro" id="IPR011701">
    <property type="entry name" value="MFS"/>
</dbReference>
<evidence type="ECO:0000256" key="1">
    <source>
        <dbReference type="ARBA" id="ARBA00003279"/>
    </source>
</evidence>
<reference evidence="10 11" key="1">
    <citation type="submission" date="2018-05" db="EMBL/GenBank/DDBJ databases">
        <title>Pararhodobacter marina sp. nov., isolated from deep-sea water of the Indian Ocean.</title>
        <authorList>
            <person name="Lai Q.Sr."/>
            <person name="Liu X."/>
            <person name="Shao Z."/>
        </authorList>
    </citation>
    <scope>NUCLEOTIDE SEQUENCE [LARGE SCALE GENOMIC DNA]</scope>
    <source>
        <strain evidence="10 11">CIC4N-9</strain>
    </source>
</reference>
<keyword evidence="6 8" id="KW-1133">Transmembrane helix</keyword>
<keyword evidence="5 8" id="KW-0812">Transmembrane</keyword>
<evidence type="ECO:0000313" key="11">
    <source>
        <dbReference type="Proteomes" id="UP000244940"/>
    </source>
</evidence>
<dbReference type="PANTHER" id="PTHR23504:SF15">
    <property type="entry name" value="MAJOR FACILITATOR SUPERFAMILY (MFS) PROFILE DOMAIN-CONTAINING PROTEIN"/>
    <property type="match status" value="1"/>
</dbReference>
<dbReference type="RefSeq" id="WP_109535093.1">
    <property type="nucleotide sequence ID" value="NZ_QEYD01000015.1"/>
</dbReference>